<dbReference type="AlphaFoldDB" id="A0A0X3BPB7"/>
<organism evidence="3 5">
    <name type="scientific">Methanoculleus bourgensis</name>
    <dbReference type="NCBI Taxonomy" id="83986"/>
    <lineage>
        <taxon>Archaea</taxon>
        <taxon>Methanobacteriati</taxon>
        <taxon>Methanobacteriota</taxon>
        <taxon>Stenosarchaea group</taxon>
        <taxon>Methanomicrobia</taxon>
        <taxon>Methanomicrobiales</taxon>
        <taxon>Methanomicrobiaceae</taxon>
        <taxon>Methanoculleus</taxon>
    </lineage>
</organism>
<evidence type="ECO:0000256" key="1">
    <source>
        <dbReference type="SAM" id="Phobius"/>
    </source>
</evidence>
<evidence type="ECO:0000259" key="2">
    <source>
        <dbReference type="Pfam" id="PF09851"/>
    </source>
</evidence>
<keyword evidence="1" id="KW-1133">Transmembrane helix</keyword>
<keyword evidence="1" id="KW-0812">Transmembrane</keyword>
<reference evidence="3 5" key="1">
    <citation type="submission" date="2016-01" db="EMBL/GenBank/DDBJ databases">
        <authorList>
            <person name="Manzoor S."/>
        </authorList>
    </citation>
    <scope>NUCLEOTIDE SEQUENCE [LARGE SCALE GENOMIC DNA]</scope>
    <source>
        <strain evidence="3">Methanoculleus sp MAB1</strain>
    </source>
</reference>
<dbReference type="KEGG" id="mema:MMAB1_2670"/>
<feature type="transmembrane region" description="Helical" evidence="1">
    <location>
        <begin position="20"/>
        <end position="44"/>
    </location>
</feature>
<accession>A0A0X3BPB7</accession>
<reference evidence="4" key="2">
    <citation type="submission" date="2020-05" db="EMBL/GenBank/DDBJ databases">
        <title>The first insight into the ecology of ammonia-tolerant syntrophic propionate oxidizing bacteria.</title>
        <authorList>
            <person name="Singh A."/>
            <person name="Schnurer A."/>
            <person name="Westerholm M."/>
        </authorList>
    </citation>
    <scope>NUCLEOTIDE SEQUENCE</scope>
    <source>
        <strain evidence="4">MAG54</strain>
    </source>
</reference>
<dbReference type="Pfam" id="PF09851">
    <property type="entry name" value="SHOCT"/>
    <property type="match status" value="1"/>
</dbReference>
<dbReference type="GeneID" id="27138263"/>
<dbReference type="OrthoDB" id="148369at2157"/>
<feature type="transmembrane region" description="Helical" evidence="1">
    <location>
        <begin position="56"/>
        <end position="77"/>
    </location>
</feature>
<dbReference type="InterPro" id="IPR018649">
    <property type="entry name" value="SHOCT"/>
</dbReference>
<gene>
    <name evidence="4" type="ORF">HQQ74_10910</name>
    <name evidence="3" type="ORF">MMAB1_2670</name>
</gene>
<dbReference type="Proteomes" id="UP000737555">
    <property type="component" value="Unassembled WGS sequence"/>
</dbReference>
<keyword evidence="1" id="KW-0472">Membrane</keyword>
<name>A0A0X3BPB7_9EURY</name>
<sequence>MDEYMHPYWDGHHMFEGWPASLIFGWGMMLLWLIVFFAIGVLVYRDAERRGMNGPLWFILVILPMVGFIFLILYLVLREPGRVQAVPAGDTAMDVLRERYARGEIGEEEFRKREKELERRD</sequence>
<dbReference type="RefSeq" id="WP_062265053.1">
    <property type="nucleotide sequence ID" value="NZ_LT158599.1"/>
</dbReference>
<protein>
    <submittedName>
        <fullName evidence="3">Putative membrane protein</fullName>
    </submittedName>
    <submittedName>
        <fullName evidence="4">SHOCT domain-containing protein</fullName>
    </submittedName>
</protein>
<dbReference type="EMBL" id="LT158599">
    <property type="protein sequence ID" value="CVK33883.1"/>
    <property type="molecule type" value="Genomic_DNA"/>
</dbReference>
<feature type="domain" description="SHOCT" evidence="2">
    <location>
        <begin position="92"/>
        <end position="117"/>
    </location>
</feature>
<evidence type="ECO:0000313" key="4">
    <source>
        <dbReference type="EMBL" id="NQS79184.1"/>
    </source>
</evidence>
<evidence type="ECO:0000313" key="5">
    <source>
        <dbReference type="Proteomes" id="UP000069850"/>
    </source>
</evidence>
<evidence type="ECO:0000313" key="3">
    <source>
        <dbReference type="EMBL" id="CVK33883.1"/>
    </source>
</evidence>
<proteinExistence type="predicted"/>
<dbReference type="Proteomes" id="UP000069850">
    <property type="component" value="Chromosome 1"/>
</dbReference>
<dbReference type="EMBL" id="JABMJE010000237">
    <property type="protein sequence ID" value="NQS79184.1"/>
    <property type="molecule type" value="Genomic_DNA"/>
</dbReference>